<dbReference type="InterPro" id="IPR019692">
    <property type="entry name" value="CFP-6_PH"/>
</dbReference>
<feature type="transmembrane region" description="Helical" evidence="1">
    <location>
        <begin position="39"/>
        <end position="58"/>
    </location>
</feature>
<feature type="domain" description="Low molecular weight protein antigen 6 PH" evidence="2">
    <location>
        <begin position="60"/>
        <end position="137"/>
    </location>
</feature>
<name>A0AA97CVZ6_9ACTN</name>
<feature type="transmembrane region" description="Helical" evidence="1">
    <location>
        <begin position="12"/>
        <end position="33"/>
    </location>
</feature>
<sequence length="143" mass="15143">MEPTHKEWAPPVLAGVALVVGGVALAAAAVASYTDPPATAFLAVAALGLIAAGAVMLLRRPRLALDTGPTLTVRTLTGRITLTTDDVQRVSTLRTRRLAAHSRQLLIDLPDDKLLIFGRWDLGTAPGAVAEELRDAGFRVDER</sequence>
<reference evidence="3" key="1">
    <citation type="submission" date="2023-06" db="EMBL/GenBank/DDBJ databases">
        <title>Gordonia sp. nov. and Pseudochrobactrum sp. nov., two species isolated from the burying beetle Nicrophorus vespilloides.</title>
        <authorList>
            <person name="Poehlein A."/>
            <person name="Guzman J."/>
            <person name="Daniel R."/>
            <person name="Vilcinskas A."/>
        </authorList>
    </citation>
    <scope>NUCLEOTIDE SEQUENCE</scope>
    <source>
        <strain evidence="3">MP11Mi</strain>
    </source>
</reference>
<protein>
    <recommendedName>
        <fullName evidence="2">Low molecular weight protein antigen 6 PH domain-containing protein</fullName>
    </recommendedName>
</protein>
<keyword evidence="1" id="KW-1133">Transmembrane helix</keyword>
<dbReference type="EMBL" id="CP128986">
    <property type="protein sequence ID" value="WOC12202.1"/>
    <property type="molecule type" value="Genomic_DNA"/>
</dbReference>
<organism evidence="3">
    <name type="scientific">Gordonia sp. MP11Mi</name>
    <dbReference type="NCBI Taxonomy" id="3022769"/>
    <lineage>
        <taxon>Bacteria</taxon>
        <taxon>Bacillati</taxon>
        <taxon>Actinomycetota</taxon>
        <taxon>Actinomycetes</taxon>
        <taxon>Mycobacteriales</taxon>
        <taxon>Gordoniaceae</taxon>
        <taxon>Gordonia</taxon>
    </lineage>
</organism>
<evidence type="ECO:0000259" key="2">
    <source>
        <dbReference type="Pfam" id="PF10756"/>
    </source>
</evidence>
<dbReference type="RefSeq" id="WP_420041453.1">
    <property type="nucleotide sequence ID" value="NZ_CP128986.1"/>
</dbReference>
<gene>
    <name evidence="3" type="ORF">MP11Mi_12850</name>
</gene>
<dbReference type="Pfam" id="PF10756">
    <property type="entry name" value="bPH_6"/>
    <property type="match status" value="1"/>
</dbReference>
<evidence type="ECO:0000256" key="1">
    <source>
        <dbReference type="SAM" id="Phobius"/>
    </source>
</evidence>
<proteinExistence type="predicted"/>
<accession>A0AA97CVZ6</accession>
<evidence type="ECO:0000313" key="3">
    <source>
        <dbReference type="EMBL" id="WOC12202.1"/>
    </source>
</evidence>
<keyword evidence="1" id="KW-0472">Membrane</keyword>
<keyword evidence="1" id="KW-0812">Transmembrane</keyword>
<dbReference type="AlphaFoldDB" id="A0AA97CVZ6"/>